<evidence type="ECO:0000313" key="5">
    <source>
        <dbReference type="EMBL" id="ARJ56065.1"/>
    </source>
</evidence>
<dbReference type="SUPFAM" id="SSF56784">
    <property type="entry name" value="HAD-like"/>
    <property type="match status" value="1"/>
</dbReference>
<protein>
    <recommendedName>
        <fullName evidence="4">phosphoglycolate phosphatase</fullName>
        <ecNumber evidence="4">3.1.3.18</ecNumber>
    </recommendedName>
</protein>
<comment type="catalytic activity">
    <reaction evidence="1">
        <text>2-phosphoglycolate + H2O = glycolate + phosphate</text>
        <dbReference type="Rhea" id="RHEA:14369"/>
        <dbReference type="ChEBI" id="CHEBI:15377"/>
        <dbReference type="ChEBI" id="CHEBI:29805"/>
        <dbReference type="ChEBI" id="CHEBI:43474"/>
        <dbReference type="ChEBI" id="CHEBI:58033"/>
        <dbReference type="EC" id="3.1.3.18"/>
    </reaction>
</comment>
<dbReference type="EC" id="3.1.3.18" evidence="4"/>
<dbReference type="InterPro" id="IPR023214">
    <property type="entry name" value="HAD_sf"/>
</dbReference>
<name>A0A1W6BVG5_9BACT</name>
<dbReference type="InterPro" id="IPR041492">
    <property type="entry name" value="HAD_2"/>
</dbReference>
<dbReference type="PANTHER" id="PTHR43434:SF1">
    <property type="entry name" value="PHOSPHOGLYCOLATE PHOSPHATASE"/>
    <property type="match status" value="1"/>
</dbReference>
<dbReference type="GO" id="GO:0005829">
    <property type="term" value="C:cytosol"/>
    <property type="evidence" value="ECO:0007669"/>
    <property type="project" value="TreeGrafter"/>
</dbReference>
<dbReference type="eggNOG" id="COG0546">
    <property type="taxonomic scope" value="Bacteria"/>
</dbReference>
<evidence type="ECO:0000256" key="2">
    <source>
        <dbReference type="ARBA" id="ARBA00004818"/>
    </source>
</evidence>
<dbReference type="NCBIfam" id="TIGR01549">
    <property type="entry name" value="HAD-SF-IA-v1"/>
    <property type="match status" value="1"/>
</dbReference>
<dbReference type="OrthoDB" id="9792518at2"/>
<dbReference type="GO" id="GO:0008967">
    <property type="term" value="F:phosphoglycolate phosphatase activity"/>
    <property type="evidence" value="ECO:0007669"/>
    <property type="project" value="UniProtKB-EC"/>
</dbReference>
<dbReference type="AlphaFoldDB" id="A0A1W6BVG5"/>
<organism evidence="5 6">
    <name type="scientific">Campylobacter cuniculorum DSM 23162 = LMG 24588</name>
    <dbReference type="NCBI Taxonomy" id="1121267"/>
    <lineage>
        <taxon>Bacteria</taxon>
        <taxon>Pseudomonadati</taxon>
        <taxon>Campylobacterota</taxon>
        <taxon>Epsilonproteobacteria</taxon>
        <taxon>Campylobacterales</taxon>
        <taxon>Campylobacteraceae</taxon>
        <taxon>Campylobacter</taxon>
    </lineage>
</organism>
<dbReference type="Proteomes" id="UP000192902">
    <property type="component" value="Chromosome"/>
</dbReference>
<dbReference type="STRING" id="1121267.CCUN_0413"/>
<dbReference type="Gene3D" id="3.40.50.1000">
    <property type="entry name" value="HAD superfamily/HAD-like"/>
    <property type="match status" value="1"/>
</dbReference>
<dbReference type="InterPro" id="IPR006439">
    <property type="entry name" value="HAD-SF_hydro_IA"/>
</dbReference>
<dbReference type="Pfam" id="PF13419">
    <property type="entry name" value="HAD_2"/>
    <property type="match status" value="1"/>
</dbReference>
<dbReference type="InterPro" id="IPR023198">
    <property type="entry name" value="PGP-like_dom2"/>
</dbReference>
<reference evidence="5 6" key="1">
    <citation type="submission" date="2017-04" db="EMBL/GenBank/DDBJ databases">
        <title>Complete genome sequence of the Campylobacter cuniculorum type strain LMG24588.</title>
        <authorList>
            <person name="Miller W.G."/>
            <person name="Yee E."/>
            <person name="Revez J."/>
            <person name="Bono J.L."/>
            <person name="Rossi M."/>
        </authorList>
    </citation>
    <scope>NUCLEOTIDE SEQUENCE [LARGE SCALE GENOMIC DNA]</scope>
    <source>
        <strain evidence="5 6">LMG 24588</strain>
    </source>
</reference>
<gene>
    <name evidence="5" type="ORF">CCUN_0413</name>
</gene>
<evidence type="ECO:0000256" key="1">
    <source>
        <dbReference type="ARBA" id="ARBA00000830"/>
    </source>
</evidence>
<evidence type="ECO:0000313" key="6">
    <source>
        <dbReference type="Proteomes" id="UP000192902"/>
    </source>
</evidence>
<sequence length="206" mass="23891">MINVFFDMDGTLIDSANAISAAVNEIRKELKLNPLSRQVILDIINTPGMDWAKELYNIDDFHNSSFKEGFEKYFIKHYEESVVLFDEIIDLLEFLKEKKCYLAIATNAPQSSLNKILSRHNIIKYFDKILGVSLGIEPKPHPMMLNLLKQEAPYDLSVFIGDSQKDKECAKNANIPYYHARWYQKDLKADEFSTARELKKLLEKHL</sequence>
<comment type="similarity">
    <text evidence="3">Belongs to the HAD-like hydrolase superfamily. CbbY/CbbZ/Gph/YieH family.</text>
</comment>
<accession>A0A1W6BVG5</accession>
<dbReference type="InterPro" id="IPR050155">
    <property type="entry name" value="HAD-like_hydrolase_sf"/>
</dbReference>
<proteinExistence type="inferred from homology"/>
<comment type="pathway">
    <text evidence="2">Organic acid metabolism; glycolate biosynthesis; glycolate from 2-phosphoglycolate: step 1/1.</text>
</comment>
<dbReference type="SFLD" id="SFLDS00003">
    <property type="entry name" value="Haloacid_Dehalogenase"/>
    <property type="match status" value="1"/>
</dbReference>
<dbReference type="EMBL" id="CP020867">
    <property type="protein sequence ID" value="ARJ56065.1"/>
    <property type="molecule type" value="Genomic_DNA"/>
</dbReference>
<evidence type="ECO:0000256" key="4">
    <source>
        <dbReference type="ARBA" id="ARBA00013078"/>
    </source>
</evidence>
<evidence type="ECO:0000256" key="3">
    <source>
        <dbReference type="ARBA" id="ARBA00006171"/>
    </source>
</evidence>
<dbReference type="SFLD" id="SFLDG01129">
    <property type="entry name" value="C1.5:_HAD__Beta-PGM__Phosphata"/>
    <property type="match status" value="1"/>
</dbReference>
<dbReference type="KEGG" id="ccun:CCUN_0413"/>
<dbReference type="Gene3D" id="1.10.150.240">
    <property type="entry name" value="Putative phosphatase, domain 2"/>
    <property type="match status" value="1"/>
</dbReference>
<dbReference type="GO" id="GO:0006281">
    <property type="term" value="P:DNA repair"/>
    <property type="evidence" value="ECO:0007669"/>
    <property type="project" value="TreeGrafter"/>
</dbReference>
<dbReference type="InterPro" id="IPR036412">
    <property type="entry name" value="HAD-like_sf"/>
</dbReference>
<dbReference type="RefSeq" id="WP_027305605.1">
    <property type="nucleotide sequence ID" value="NZ_CP020867.1"/>
</dbReference>
<dbReference type="PANTHER" id="PTHR43434">
    <property type="entry name" value="PHOSPHOGLYCOLATE PHOSPHATASE"/>
    <property type="match status" value="1"/>
</dbReference>